<evidence type="ECO:0000259" key="9">
    <source>
        <dbReference type="Pfam" id="PF02224"/>
    </source>
</evidence>
<dbReference type="NCBIfam" id="TIGR00017">
    <property type="entry name" value="cmk"/>
    <property type="match status" value="1"/>
</dbReference>
<evidence type="ECO:0000256" key="7">
    <source>
        <dbReference type="ARBA" id="ARBA00047615"/>
    </source>
</evidence>
<evidence type="ECO:0000256" key="6">
    <source>
        <dbReference type="ARBA" id="ARBA00022840"/>
    </source>
</evidence>
<accession>A0A6J6UZD7</accession>
<evidence type="ECO:0000313" key="11">
    <source>
        <dbReference type="EMBL" id="CAB4764119.1"/>
    </source>
</evidence>
<dbReference type="CDD" id="cd02020">
    <property type="entry name" value="CMPK"/>
    <property type="match status" value="1"/>
</dbReference>
<dbReference type="InterPro" id="IPR027417">
    <property type="entry name" value="P-loop_NTPase"/>
</dbReference>
<reference evidence="11" key="1">
    <citation type="submission" date="2020-05" db="EMBL/GenBank/DDBJ databases">
        <authorList>
            <person name="Chiriac C."/>
            <person name="Salcher M."/>
            <person name="Ghai R."/>
            <person name="Kavagutti S V."/>
        </authorList>
    </citation>
    <scope>NUCLEOTIDE SEQUENCE</scope>
</reference>
<dbReference type="InterPro" id="IPR011994">
    <property type="entry name" value="Cytidylate_kinase_dom"/>
</dbReference>
<dbReference type="AlphaFoldDB" id="A0A6J6UZD7"/>
<evidence type="ECO:0000313" key="10">
    <source>
        <dbReference type="EMBL" id="CAB4540922.1"/>
    </source>
</evidence>
<evidence type="ECO:0000256" key="1">
    <source>
        <dbReference type="ARBA" id="ARBA00009427"/>
    </source>
</evidence>
<keyword evidence="5" id="KW-0418">Kinase</keyword>
<dbReference type="InterPro" id="IPR003136">
    <property type="entry name" value="Cytidylate_kin"/>
</dbReference>
<dbReference type="GO" id="GO:0036431">
    <property type="term" value="F:dCMP kinase activity"/>
    <property type="evidence" value="ECO:0007669"/>
    <property type="project" value="InterPro"/>
</dbReference>
<evidence type="ECO:0000256" key="5">
    <source>
        <dbReference type="ARBA" id="ARBA00022777"/>
    </source>
</evidence>
<dbReference type="GO" id="GO:0005524">
    <property type="term" value="F:ATP binding"/>
    <property type="evidence" value="ECO:0007669"/>
    <property type="project" value="UniProtKB-KW"/>
</dbReference>
<dbReference type="Gene3D" id="3.40.50.300">
    <property type="entry name" value="P-loop containing nucleotide triphosphate hydrolases"/>
    <property type="match status" value="1"/>
</dbReference>
<name>A0A6J6UZD7_9ZZZZ</name>
<comment type="similarity">
    <text evidence="1">Belongs to the cytidylate kinase family. Type 1 subfamily.</text>
</comment>
<protein>
    <recommendedName>
        <fullName evidence="2">(d)CMP kinase</fullName>
        <ecNumber evidence="2">2.7.4.25</ecNumber>
    </recommendedName>
</protein>
<dbReference type="EMBL" id="CAEZYU010000199">
    <property type="protein sequence ID" value="CAB4764119.1"/>
    <property type="molecule type" value="Genomic_DNA"/>
</dbReference>
<comment type="catalytic activity">
    <reaction evidence="8">
        <text>CMP + ATP = CDP + ADP</text>
        <dbReference type="Rhea" id="RHEA:11600"/>
        <dbReference type="ChEBI" id="CHEBI:30616"/>
        <dbReference type="ChEBI" id="CHEBI:58069"/>
        <dbReference type="ChEBI" id="CHEBI:60377"/>
        <dbReference type="ChEBI" id="CHEBI:456216"/>
        <dbReference type="EC" id="2.7.4.25"/>
    </reaction>
</comment>
<sequence>MRVIAIDGPAGSGKSTVGRRLAERLGLTYLDTGAMYRCIAFAAIRRQIDPADPEPIGRLAAAVEMSVEGGVVIVDGVDATLEIRGPEVSRAVSMVASNPVVREQLRARQRAWAAEHGGGVIEGRDIGSVVFPDAVLKVFLTASPEVRAQRRAKEMTDLEYDQVAADIARRDAADRGRADSPLVEADGAVSIDTSTIEIDEVVELLAALVESRS</sequence>
<dbReference type="SUPFAM" id="SSF52540">
    <property type="entry name" value="P-loop containing nucleoside triphosphate hydrolases"/>
    <property type="match status" value="1"/>
</dbReference>
<dbReference type="HAMAP" id="MF_00238">
    <property type="entry name" value="Cytidyl_kinase_type1"/>
    <property type="match status" value="1"/>
</dbReference>
<dbReference type="GO" id="GO:0015949">
    <property type="term" value="P:nucleobase-containing small molecule interconversion"/>
    <property type="evidence" value="ECO:0007669"/>
    <property type="project" value="TreeGrafter"/>
</dbReference>
<organism evidence="11">
    <name type="scientific">freshwater metagenome</name>
    <dbReference type="NCBI Taxonomy" id="449393"/>
    <lineage>
        <taxon>unclassified sequences</taxon>
        <taxon>metagenomes</taxon>
        <taxon>ecological metagenomes</taxon>
    </lineage>
</organism>
<dbReference type="PANTHER" id="PTHR21299:SF2">
    <property type="entry name" value="CYTIDYLATE KINASE"/>
    <property type="match status" value="1"/>
</dbReference>
<dbReference type="Pfam" id="PF02224">
    <property type="entry name" value="Cytidylate_kin"/>
    <property type="match status" value="1"/>
</dbReference>
<keyword evidence="3" id="KW-0808">Transferase</keyword>
<dbReference type="EMBL" id="CAEZSF010000090">
    <property type="protein sequence ID" value="CAB4540922.1"/>
    <property type="molecule type" value="Genomic_DNA"/>
</dbReference>
<evidence type="ECO:0000256" key="8">
    <source>
        <dbReference type="ARBA" id="ARBA00048478"/>
    </source>
</evidence>
<dbReference type="EC" id="2.7.4.25" evidence="2"/>
<feature type="domain" description="Cytidylate kinase" evidence="9">
    <location>
        <begin position="4"/>
        <end position="210"/>
    </location>
</feature>
<comment type="catalytic activity">
    <reaction evidence="7">
        <text>dCMP + ATP = dCDP + ADP</text>
        <dbReference type="Rhea" id="RHEA:25094"/>
        <dbReference type="ChEBI" id="CHEBI:30616"/>
        <dbReference type="ChEBI" id="CHEBI:57566"/>
        <dbReference type="ChEBI" id="CHEBI:58593"/>
        <dbReference type="ChEBI" id="CHEBI:456216"/>
        <dbReference type="EC" id="2.7.4.25"/>
    </reaction>
</comment>
<evidence type="ECO:0000256" key="3">
    <source>
        <dbReference type="ARBA" id="ARBA00022679"/>
    </source>
</evidence>
<proteinExistence type="inferred from homology"/>
<dbReference type="PANTHER" id="PTHR21299">
    <property type="entry name" value="CYTIDYLATE KINASE/PANTOATE-BETA-ALANINE LIGASE"/>
    <property type="match status" value="1"/>
</dbReference>
<evidence type="ECO:0000256" key="4">
    <source>
        <dbReference type="ARBA" id="ARBA00022741"/>
    </source>
</evidence>
<gene>
    <name evidence="10" type="ORF">UFOPK1358_01017</name>
    <name evidence="11" type="ORF">UFOPK2766_02410</name>
</gene>
<keyword evidence="6" id="KW-0067">ATP-binding</keyword>
<keyword evidence="4" id="KW-0547">Nucleotide-binding</keyword>
<evidence type="ECO:0000256" key="2">
    <source>
        <dbReference type="ARBA" id="ARBA00012906"/>
    </source>
</evidence>
<dbReference type="GO" id="GO:0005829">
    <property type="term" value="C:cytosol"/>
    <property type="evidence" value="ECO:0007669"/>
    <property type="project" value="TreeGrafter"/>
</dbReference>